<dbReference type="EMBL" id="JANUAU010000004">
    <property type="protein sequence ID" value="MCS3677648.1"/>
    <property type="molecule type" value="Genomic_DNA"/>
</dbReference>
<dbReference type="Gene3D" id="2.120.10.30">
    <property type="entry name" value="TolB, C-terminal domain"/>
    <property type="match status" value="1"/>
</dbReference>
<accession>A0A9X2Q162</accession>
<organism evidence="4 5">
    <name type="scientific">Salinibacter ruber</name>
    <dbReference type="NCBI Taxonomy" id="146919"/>
    <lineage>
        <taxon>Bacteria</taxon>
        <taxon>Pseudomonadati</taxon>
        <taxon>Rhodothermota</taxon>
        <taxon>Rhodothermia</taxon>
        <taxon>Rhodothermales</taxon>
        <taxon>Salinibacteraceae</taxon>
        <taxon>Salinibacter</taxon>
    </lineage>
</organism>
<protein>
    <submittedName>
        <fullName evidence="4">Sugar lactone lactonase YvrE</fullName>
    </submittedName>
</protein>
<sequence>MTSCSSRLGSYFSVLLVLAVLTGCADEGAQDASHSSPAPEQPELQTVAASDGVQLTGLTVTEDKRTFVSFPRWRDIPYSVAEVTSDGRFVPYPNDAWNGWTAGAGDTTFVAVQSVVAADGALWVLDPASPKMAGVVDSGAKLVKIDLETDRVERIYRLNSDVAPQGSYMNDVRIDAEHQYAYVTDSGLGALVAIDLDTGAHRRLLDEHASTNAEDLVLEIGGEPLRFTDGSAPAIHADGIALDEEADSLYYHALTGYHLYRIPTGVLRDPSLEPSDRRAAVTDLGATPAPDGMMFGPDERLYMADLERNAVVYRRPDGAIDTLVQDPDIRWADTFSFGPGGALYFTDSRLQETEWFEEGADVREMQFPIYRVSASRQGE</sequence>
<feature type="signal peptide" evidence="3">
    <location>
        <begin position="1"/>
        <end position="25"/>
    </location>
</feature>
<evidence type="ECO:0000256" key="2">
    <source>
        <dbReference type="ARBA" id="ARBA00022525"/>
    </source>
</evidence>
<proteinExistence type="predicted"/>
<reference evidence="4" key="1">
    <citation type="submission" date="2022-08" db="EMBL/GenBank/DDBJ databases">
        <title>Genomic Encyclopedia of Type Strains, Phase V (KMG-V): Genome sequencing to study the core and pangenomes of soil and plant-associated prokaryotes.</title>
        <authorList>
            <person name="Whitman W."/>
        </authorList>
    </citation>
    <scope>NUCLEOTIDE SEQUENCE</scope>
    <source>
        <strain evidence="4">0</strain>
    </source>
</reference>
<comment type="caution">
    <text evidence="4">The sequence shown here is derived from an EMBL/GenBank/DDBJ whole genome shotgun (WGS) entry which is preliminary data.</text>
</comment>
<dbReference type="Proteomes" id="UP001155027">
    <property type="component" value="Unassembled WGS sequence"/>
</dbReference>
<dbReference type="AlphaFoldDB" id="A0A9X2Q162"/>
<feature type="chain" id="PRO_5040814199" evidence="3">
    <location>
        <begin position="26"/>
        <end position="379"/>
    </location>
</feature>
<evidence type="ECO:0000256" key="3">
    <source>
        <dbReference type="SAM" id="SignalP"/>
    </source>
</evidence>
<dbReference type="PROSITE" id="PS51257">
    <property type="entry name" value="PROKAR_LIPOPROTEIN"/>
    <property type="match status" value="1"/>
</dbReference>
<evidence type="ECO:0000256" key="1">
    <source>
        <dbReference type="ARBA" id="ARBA00004613"/>
    </source>
</evidence>
<dbReference type="SUPFAM" id="SSF101898">
    <property type="entry name" value="NHL repeat"/>
    <property type="match status" value="1"/>
</dbReference>
<name>A0A9X2Q162_9BACT</name>
<dbReference type="PANTHER" id="PTHR10009">
    <property type="entry name" value="PROTEIN YELLOW-RELATED"/>
    <property type="match status" value="1"/>
</dbReference>
<gene>
    <name evidence="4" type="ORF">GGP71_001571</name>
</gene>
<keyword evidence="3" id="KW-0732">Signal</keyword>
<dbReference type="Pfam" id="PF03022">
    <property type="entry name" value="MRJP"/>
    <property type="match status" value="1"/>
</dbReference>
<evidence type="ECO:0000313" key="4">
    <source>
        <dbReference type="EMBL" id="MCS3677648.1"/>
    </source>
</evidence>
<comment type="subcellular location">
    <subcellularLocation>
        <location evidence="1">Secreted</location>
    </subcellularLocation>
</comment>
<dbReference type="InterPro" id="IPR011042">
    <property type="entry name" value="6-blade_b-propeller_TolB-like"/>
</dbReference>
<dbReference type="InterPro" id="IPR017996">
    <property type="entry name" value="MRJP/yellow-related"/>
</dbReference>
<dbReference type="PANTHER" id="PTHR10009:SF18">
    <property type="entry name" value="PROTEIN YELLOW-LIKE PROTEIN"/>
    <property type="match status" value="1"/>
</dbReference>
<dbReference type="GO" id="GO:0005576">
    <property type="term" value="C:extracellular region"/>
    <property type="evidence" value="ECO:0007669"/>
    <property type="project" value="UniProtKB-SubCell"/>
</dbReference>
<keyword evidence="2" id="KW-0964">Secreted</keyword>
<evidence type="ECO:0000313" key="5">
    <source>
        <dbReference type="Proteomes" id="UP001155027"/>
    </source>
</evidence>